<organism evidence="1 2">
    <name type="scientific">Nocardioides jiangsuensis</name>
    <dbReference type="NCBI Taxonomy" id="2866161"/>
    <lineage>
        <taxon>Bacteria</taxon>
        <taxon>Bacillati</taxon>
        <taxon>Actinomycetota</taxon>
        <taxon>Actinomycetes</taxon>
        <taxon>Propionibacteriales</taxon>
        <taxon>Nocardioidaceae</taxon>
        <taxon>Nocardioides</taxon>
    </lineage>
</organism>
<name>A0ABS7RLX2_9ACTN</name>
<reference evidence="1 2" key="1">
    <citation type="submission" date="2021-08" db="EMBL/GenBank/DDBJ databases">
        <title>Nocardioides bacterium WL0053 sp. nov., isolated from the sediment.</title>
        <authorList>
            <person name="Wang L."/>
            <person name="Zhang D."/>
            <person name="Zhang A."/>
        </authorList>
    </citation>
    <scope>NUCLEOTIDE SEQUENCE [LARGE SCALE GENOMIC DNA]</scope>
    <source>
        <strain evidence="1 2">WL0053</strain>
    </source>
</reference>
<dbReference type="RefSeq" id="WP_221025732.1">
    <property type="nucleotide sequence ID" value="NZ_JAIEZQ010000002.1"/>
</dbReference>
<dbReference type="InterPro" id="IPR038735">
    <property type="entry name" value="MSMEG_1276-like_NTP-PPase_dom"/>
</dbReference>
<dbReference type="Gene3D" id="1.10.287.1080">
    <property type="entry name" value="MazG-like"/>
    <property type="match status" value="1"/>
</dbReference>
<sequence length="100" mass="11375">MGKLVRDRIPELIYARGDRPMTRVLDDPGYEAALLAKVVEEAEELRDTTPEGRLEEAADVYEVLLALARHLGLSLEDVARRAELKRAERGGFDRRVWLES</sequence>
<protein>
    <submittedName>
        <fullName evidence="1">Nucleoside triphosphate pyrophosphohydrolase</fullName>
    </submittedName>
</protein>
<comment type="caution">
    <text evidence="1">The sequence shown here is derived from an EMBL/GenBank/DDBJ whole genome shotgun (WGS) entry which is preliminary data.</text>
</comment>
<evidence type="ECO:0000313" key="1">
    <source>
        <dbReference type="EMBL" id="MBY9076048.1"/>
    </source>
</evidence>
<proteinExistence type="predicted"/>
<dbReference type="InterPro" id="IPR021130">
    <property type="entry name" value="PRib-ATP_PPHydrolase-like"/>
</dbReference>
<dbReference type="SUPFAM" id="SSF101386">
    <property type="entry name" value="all-alpha NTP pyrophosphatases"/>
    <property type="match status" value="1"/>
</dbReference>
<accession>A0ABS7RLX2</accession>
<dbReference type="Pfam" id="PF01503">
    <property type="entry name" value="PRA-PH"/>
    <property type="match status" value="1"/>
</dbReference>
<dbReference type="EMBL" id="JAIEZQ010000002">
    <property type="protein sequence ID" value="MBY9076048.1"/>
    <property type="molecule type" value="Genomic_DNA"/>
</dbReference>
<keyword evidence="2" id="KW-1185">Reference proteome</keyword>
<evidence type="ECO:0000313" key="2">
    <source>
        <dbReference type="Proteomes" id="UP000754710"/>
    </source>
</evidence>
<dbReference type="CDD" id="cd11532">
    <property type="entry name" value="NTP-PPase_COG4997"/>
    <property type="match status" value="1"/>
</dbReference>
<gene>
    <name evidence="1" type="ORF">K1X13_14530</name>
</gene>
<dbReference type="Proteomes" id="UP000754710">
    <property type="component" value="Unassembled WGS sequence"/>
</dbReference>